<accession>A0A0A9BM48</accession>
<reference evidence="1" key="1">
    <citation type="submission" date="2014-09" db="EMBL/GenBank/DDBJ databases">
        <authorList>
            <person name="Magalhaes I.L.F."/>
            <person name="Oliveira U."/>
            <person name="Santos F.R."/>
            <person name="Vidigal T.H.D.A."/>
            <person name="Brescovit A.D."/>
            <person name="Santos A.J."/>
        </authorList>
    </citation>
    <scope>NUCLEOTIDE SEQUENCE</scope>
    <source>
        <tissue evidence="1">Shoot tissue taken approximately 20 cm above the soil surface</tissue>
    </source>
</reference>
<dbReference type="EMBL" id="GBRH01235595">
    <property type="protein sequence ID" value="JAD62300.1"/>
    <property type="molecule type" value="Transcribed_RNA"/>
</dbReference>
<organism evidence="1">
    <name type="scientific">Arundo donax</name>
    <name type="common">Giant reed</name>
    <name type="synonym">Donax arundinaceus</name>
    <dbReference type="NCBI Taxonomy" id="35708"/>
    <lineage>
        <taxon>Eukaryota</taxon>
        <taxon>Viridiplantae</taxon>
        <taxon>Streptophyta</taxon>
        <taxon>Embryophyta</taxon>
        <taxon>Tracheophyta</taxon>
        <taxon>Spermatophyta</taxon>
        <taxon>Magnoliopsida</taxon>
        <taxon>Liliopsida</taxon>
        <taxon>Poales</taxon>
        <taxon>Poaceae</taxon>
        <taxon>PACMAD clade</taxon>
        <taxon>Arundinoideae</taxon>
        <taxon>Arundineae</taxon>
        <taxon>Arundo</taxon>
    </lineage>
</organism>
<reference evidence="1" key="2">
    <citation type="journal article" date="2015" name="Data Brief">
        <title>Shoot transcriptome of the giant reed, Arundo donax.</title>
        <authorList>
            <person name="Barrero R.A."/>
            <person name="Guerrero F.D."/>
            <person name="Moolhuijzen P."/>
            <person name="Goolsby J.A."/>
            <person name="Tidwell J."/>
            <person name="Bellgard S.E."/>
            <person name="Bellgard M.I."/>
        </authorList>
    </citation>
    <scope>NUCLEOTIDE SEQUENCE</scope>
    <source>
        <tissue evidence="1">Shoot tissue taken approximately 20 cm above the soil surface</tissue>
    </source>
</reference>
<name>A0A0A9BM48_ARUDO</name>
<evidence type="ECO:0000313" key="1">
    <source>
        <dbReference type="EMBL" id="JAD62300.1"/>
    </source>
</evidence>
<sequence>MYFRFSLWVMEMG</sequence>
<proteinExistence type="predicted"/>
<protein>
    <submittedName>
        <fullName evidence="1">Uncharacterized protein</fullName>
    </submittedName>
</protein>